<feature type="domain" description="SnoaL-like" evidence="2">
    <location>
        <begin position="6"/>
        <end position="138"/>
    </location>
</feature>
<evidence type="ECO:0000259" key="2">
    <source>
        <dbReference type="Pfam" id="PF13577"/>
    </source>
</evidence>
<evidence type="ECO:0000313" key="4">
    <source>
        <dbReference type="Proteomes" id="UP000030641"/>
    </source>
</evidence>
<evidence type="ECO:0000313" key="3">
    <source>
        <dbReference type="EMBL" id="KEQ90743.1"/>
    </source>
</evidence>
<dbReference type="Gene3D" id="3.10.450.50">
    <property type="match status" value="1"/>
</dbReference>
<gene>
    <name evidence="3" type="ORF">AUEXF2481DRAFT_530800</name>
</gene>
<keyword evidence="4" id="KW-1185">Reference proteome</keyword>
<dbReference type="HOGENOM" id="CLU_1389970_0_0_1"/>
<dbReference type="InterPro" id="IPR032710">
    <property type="entry name" value="NTF2-like_dom_sf"/>
</dbReference>
<dbReference type="EMBL" id="KL584786">
    <property type="protein sequence ID" value="KEQ90743.1"/>
    <property type="molecule type" value="Genomic_DNA"/>
</dbReference>
<dbReference type="OrthoDB" id="2148716at2759"/>
<dbReference type="Pfam" id="PF13577">
    <property type="entry name" value="SnoaL_4"/>
    <property type="match status" value="1"/>
</dbReference>
<sequence length="196" mass="21781">MTNPHDHTAIKNTISLYCIALDNKDWELLKRVFVPDLIATYPFNSTPIHGLEVLSKRIRQRLATVTTQHALTTQHLLVSNKTAKVTTYFTGVHFGRGKWVGKCVTAYGKYIDELVCVDGGEVELEEGATGAWRIIERKGRDCGGWLLNILARSAQANSSWLLFSLLYAFRRGGCVSSGPGPCDTDSKNLARTEHDD</sequence>
<dbReference type="RefSeq" id="XP_013339262.1">
    <property type="nucleotide sequence ID" value="XM_013483808.1"/>
</dbReference>
<organism evidence="3 4">
    <name type="scientific">Aureobasidium subglaciale (strain EXF-2481)</name>
    <name type="common">Aureobasidium pullulans var. subglaciale</name>
    <dbReference type="NCBI Taxonomy" id="1043005"/>
    <lineage>
        <taxon>Eukaryota</taxon>
        <taxon>Fungi</taxon>
        <taxon>Dikarya</taxon>
        <taxon>Ascomycota</taxon>
        <taxon>Pezizomycotina</taxon>
        <taxon>Dothideomycetes</taxon>
        <taxon>Dothideomycetidae</taxon>
        <taxon>Dothideales</taxon>
        <taxon>Saccotheciaceae</taxon>
        <taxon>Aureobasidium</taxon>
    </lineage>
</organism>
<dbReference type="SUPFAM" id="SSF54427">
    <property type="entry name" value="NTF2-like"/>
    <property type="match status" value="1"/>
</dbReference>
<reference evidence="3 4" key="1">
    <citation type="journal article" date="2014" name="BMC Genomics">
        <title>Genome sequencing of four Aureobasidium pullulans varieties: biotechnological potential, stress tolerance, and description of new species.</title>
        <authorList>
            <person name="Gostin Ar C."/>
            <person name="Ohm R.A."/>
            <person name="Kogej T."/>
            <person name="Sonjak S."/>
            <person name="Turk M."/>
            <person name="Zajc J."/>
            <person name="Zalar P."/>
            <person name="Grube M."/>
            <person name="Sun H."/>
            <person name="Han J."/>
            <person name="Sharma A."/>
            <person name="Chiniquy J."/>
            <person name="Ngan C.Y."/>
            <person name="Lipzen A."/>
            <person name="Barry K."/>
            <person name="Grigoriev I.V."/>
            <person name="Gunde-Cimerman N."/>
        </authorList>
    </citation>
    <scope>NUCLEOTIDE SEQUENCE [LARGE SCALE GENOMIC DNA]</scope>
    <source>
        <strain evidence="3 4">EXF-2481</strain>
    </source>
</reference>
<feature type="compositionally biased region" description="Basic and acidic residues" evidence="1">
    <location>
        <begin position="184"/>
        <end position="196"/>
    </location>
</feature>
<accession>A0A074XYW6</accession>
<feature type="region of interest" description="Disordered" evidence="1">
    <location>
        <begin position="177"/>
        <end position="196"/>
    </location>
</feature>
<proteinExistence type="predicted"/>
<dbReference type="InParanoid" id="A0A074XYW6"/>
<dbReference type="Proteomes" id="UP000030641">
    <property type="component" value="Unassembled WGS sequence"/>
</dbReference>
<dbReference type="GeneID" id="25368844"/>
<name>A0A074XYW6_AURSE</name>
<dbReference type="OMA" id="QGPHEGK"/>
<protein>
    <recommendedName>
        <fullName evidence="2">SnoaL-like domain-containing protein</fullName>
    </recommendedName>
</protein>
<dbReference type="InterPro" id="IPR037401">
    <property type="entry name" value="SnoaL-like"/>
</dbReference>
<dbReference type="AlphaFoldDB" id="A0A074XYW6"/>
<evidence type="ECO:0000256" key="1">
    <source>
        <dbReference type="SAM" id="MobiDB-lite"/>
    </source>
</evidence>